<proteinExistence type="predicted"/>
<keyword evidence="1" id="KW-0812">Transmembrane</keyword>
<dbReference type="PANTHER" id="PTHR40278:SF1">
    <property type="entry name" value="DNA UTILIZATION PROTEIN HOFN"/>
    <property type="match status" value="1"/>
</dbReference>
<dbReference type="RefSeq" id="WP_100940139.1">
    <property type="nucleotide sequence ID" value="NZ_JACAPU010000039.1"/>
</dbReference>
<feature type="transmembrane region" description="Helical" evidence="1">
    <location>
        <begin position="208"/>
        <end position="225"/>
    </location>
</feature>
<dbReference type="InterPro" id="IPR052534">
    <property type="entry name" value="Extracell_DNA_Util/SecSys_Comp"/>
</dbReference>
<dbReference type="SUPFAM" id="SSF53067">
    <property type="entry name" value="Actin-like ATPase domain"/>
    <property type="match status" value="1"/>
</dbReference>
<evidence type="ECO:0000313" key="3">
    <source>
        <dbReference type="Proteomes" id="UP000582981"/>
    </source>
</evidence>
<organism evidence="2 3">
    <name type="scientific">Pseudomonas gingeri</name>
    <dbReference type="NCBI Taxonomy" id="117681"/>
    <lineage>
        <taxon>Bacteria</taxon>
        <taxon>Pseudomonadati</taxon>
        <taxon>Pseudomonadota</taxon>
        <taxon>Gammaproteobacteria</taxon>
        <taxon>Pseudomonadales</taxon>
        <taxon>Pseudomonadaceae</taxon>
        <taxon>Pseudomonas</taxon>
    </lineage>
</organism>
<protein>
    <submittedName>
        <fullName evidence="2">General secretion pathway protein GspL</fullName>
    </submittedName>
</protein>
<sequence length="363" mass="41372">MKALQSPWLAPLQTTTARFAQHWRASRLPVFLHWWRRELIACLPRRWRERLESSNQEHLLHWHEGALRHPAEYADSTATAPARRQVLLMPCEQVLLSRVQLPLAASAQAHAALVFEMDKYTPFKAAQVYFDTLRDPREDRTRPVFELTLVVALRERIDAILDEAARSGLRIDAIDALDRDGARLHVNLLPTQRRPQELHPARRLRRRLIWLAASLLLAAMLMWVHNRQLALDAMNAEVAALRNDTQQIQGLRQQLNERLDTGRYVQTQKTLALSRTALLRELTACIPVDTWLEQLDIDAQGTLTLSAQSSQAGDLIGKMKTCTDLRNLQFQGVIQADASTGQDRLNLTAHLGEERHAPTPDTP</sequence>
<dbReference type="InterPro" id="IPR043129">
    <property type="entry name" value="ATPase_NBD"/>
</dbReference>
<gene>
    <name evidence="2" type="ORF">HX829_27305</name>
</gene>
<dbReference type="PANTHER" id="PTHR40278">
    <property type="entry name" value="DNA UTILIZATION PROTEIN HOFN"/>
    <property type="match status" value="1"/>
</dbReference>
<keyword evidence="1" id="KW-1133">Transmembrane helix</keyword>
<dbReference type="EMBL" id="JACAPU010000039">
    <property type="protein sequence ID" value="NWB50195.1"/>
    <property type="molecule type" value="Genomic_DNA"/>
</dbReference>
<accession>A0A7Y7WIL2</accession>
<keyword evidence="1" id="KW-0472">Membrane</keyword>
<dbReference type="Proteomes" id="UP000582981">
    <property type="component" value="Unassembled WGS sequence"/>
</dbReference>
<name>A0A7Y7WIL2_9PSED</name>
<evidence type="ECO:0000313" key="2">
    <source>
        <dbReference type="EMBL" id="NWB50195.1"/>
    </source>
</evidence>
<reference evidence="2 3" key="1">
    <citation type="submission" date="2020-04" db="EMBL/GenBank/DDBJ databases">
        <title>Molecular characterization of pseudomonads from Agaricus bisporus reveal novel blotch 2 pathogens in Western Europe.</title>
        <authorList>
            <person name="Taparia T."/>
            <person name="Krijger M."/>
            <person name="Haynes E."/>
            <person name="Elpinstone J.G."/>
            <person name="Noble R."/>
            <person name="Van Der Wolf J."/>
        </authorList>
    </citation>
    <scope>NUCLEOTIDE SEQUENCE [LARGE SCALE GENOMIC DNA]</scope>
    <source>
        <strain evidence="2 3">F1001</strain>
    </source>
</reference>
<dbReference type="Gene3D" id="3.30.420.380">
    <property type="match status" value="1"/>
</dbReference>
<comment type="caution">
    <text evidence="2">The sequence shown here is derived from an EMBL/GenBank/DDBJ whole genome shotgun (WGS) entry which is preliminary data.</text>
</comment>
<dbReference type="AlphaFoldDB" id="A0A7Y7WIL2"/>
<evidence type="ECO:0000256" key="1">
    <source>
        <dbReference type="SAM" id="Phobius"/>
    </source>
</evidence>